<dbReference type="EMBL" id="CM000882">
    <property type="protein sequence ID" value="KQK01796.1"/>
    <property type="molecule type" value="Genomic_DNA"/>
</dbReference>
<dbReference type="EnsemblPlants" id="KQK01796">
    <property type="protein sequence ID" value="KQK01796"/>
    <property type="gene ID" value="BRADI_3g58295v3"/>
</dbReference>
<dbReference type="Gramene" id="KQK01796">
    <property type="protein sequence ID" value="KQK01796"/>
    <property type="gene ID" value="BRADI_3g58295v3"/>
</dbReference>
<protein>
    <submittedName>
        <fullName evidence="2 3">Uncharacterized protein</fullName>
    </submittedName>
</protein>
<reference evidence="3" key="3">
    <citation type="submission" date="2018-08" db="UniProtKB">
        <authorList>
            <consortium name="EnsemblPlants"/>
        </authorList>
    </citation>
    <scope>IDENTIFICATION</scope>
    <source>
        <strain evidence="3">cv. Bd21</strain>
    </source>
</reference>
<evidence type="ECO:0000313" key="2">
    <source>
        <dbReference type="EMBL" id="KQK01796.1"/>
    </source>
</evidence>
<organism evidence="2">
    <name type="scientific">Brachypodium distachyon</name>
    <name type="common">Purple false brome</name>
    <name type="synonym">Trachynia distachya</name>
    <dbReference type="NCBI Taxonomy" id="15368"/>
    <lineage>
        <taxon>Eukaryota</taxon>
        <taxon>Viridiplantae</taxon>
        <taxon>Streptophyta</taxon>
        <taxon>Embryophyta</taxon>
        <taxon>Tracheophyta</taxon>
        <taxon>Spermatophyta</taxon>
        <taxon>Magnoliopsida</taxon>
        <taxon>Liliopsida</taxon>
        <taxon>Poales</taxon>
        <taxon>Poaceae</taxon>
        <taxon>BOP clade</taxon>
        <taxon>Pooideae</taxon>
        <taxon>Stipodae</taxon>
        <taxon>Brachypodieae</taxon>
        <taxon>Brachypodium</taxon>
    </lineage>
</organism>
<dbReference type="AlphaFoldDB" id="A0A0Q3INR2"/>
<dbReference type="Proteomes" id="UP000008810">
    <property type="component" value="Chromosome 3"/>
</dbReference>
<name>A0A0Q3INR2_BRADI</name>
<evidence type="ECO:0000256" key="1">
    <source>
        <dbReference type="SAM" id="MobiDB-lite"/>
    </source>
</evidence>
<reference evidence="2 3" key="1">
    <citation type="journal article" date="2010" name="Nature">
        <title>Genome sequencing and analysis of the model grass Brachypodium distachyon.</title>
        <authorList>
            <consortium name="International Brachypodium Initiative"/>
        </authorList>
    </citation>
    <scope>NUCLEOTIDE SEQUENCE [LARGE SCALE GENOMIC DNA]</scope>
    <source>
        <strain evidence="2 3">Bd21</strain>
    </source>
</reference>
<keyword evidence="4" id="KW-1185">Reference proteome</keyword>
<evidence type="ECO:0000313" key="4">
    <source>
        <dbReference type="Proteomes" id="UP000008810"/>
    </source>
</evidence>
<gene>
    <name evidence="2" type="ORF">BRADI_3g58295v3</name>
</gene>
<accession>A0A0Q3INR2</accession>
<proteinExistence type="predicted"/>
<evidence type="ECO:0000313" key="3">
    <source>
        <dbReference type="EnsemblPlants" id="KQK01796"/>
    </source>
</evidence>
<sequence>MGGSRQRWSLLNPHAFFPATWLIYSRCLCASLSWTLACLLACLSPASPRQIQFNSWRAHALQSWHVCVSRFCQNEITCPQASLCPNYSDNIEFGVTIAGGRRRCSMTGGEEKGRPDGAVGGGGSRSRARYGVIL</sequence>
<reference evidence="2" key="2">
    <citation type="submission" date="2017-06" db="EMBL/GenBank/DDBJ databases">
        <title>WGS assembly of Brachypodium distachyon.</title>
        <authorList>
            <consortium name="The International Brachypodium Initiative"/>
            <person name="Lucas S."/>
            <person name="Harmon-Smith M."/>
            <person name="Lail K."/>
            <person name="Tice H."/>
            <person name="Grimwood J."/>
            <person name="Bruce D."/>
            <person name="Barry K."/>
            <person name="Shu S."/>
            <person name="Lindquist E."/>
            <person name="Wang M."/>
            <person name="Pitluck S."/>
            <person name="Vogel J.P."/>
            <person name="Garvin D.F."/>
            <person name="Mockler T.C."/>
            <person name="Schmutz J."/>
            <person name="Rokhsar D."/>
            <person name="Bevan M.W."/>
        </authorList>
    </citation>
    <scope>NUCLEOTIDE SEQUENCE</scope>
    <source>
        <strain evidence="2">Bd21</strain>
    </source>
</reference>
<feature type="region of interest" description="Disordered" evidence="1">
    <location>
        <begin position="106"/>
        <end position="125"/>
    </location>
</feature>
<dbReference type="InParanoid" id="A0A0Q3INR2"/>